<dbReference type="AlphaFoldDB" id="A0A5M8QKY7"/>
<feature type="transmembrane region" description="Helical" evidence="1">
    <location>
        <begin position="54"/>
        <end position="71"/>
    </location>
</feature>
<keyword evidence="1" id="KW-1133">Transmembrane helix</keyword>
<dbReference type="Pfam" id="PF04238">
    <property type="entry name" value="DUF420"/>
    <property type="match status" value="1"/>
</dbReference>
<dbReference type="OrthoDB" id="9811380at2"/>
<evidence type="ECO:0000313" key="2">
    <source>
        <dbReference type="EMBL" id="KAA6435888.1"/>
    </source>
</evidence>
<dbReference type="EMBL" id="VKKZ01000019">
    <property type="protein sequence ID" value="KAA6435888.1"/>
    <property type="molecule type" value="Genomic_DNA"/>
</dbReference>
<feature type="transmembrane region" description="Helical" evidence="1">
    <location>
        <begin position="12"/>
        <end position="34"/>
    </location>
</feature>
<sequence>MENKKLGNPNDTRYLIIIALLSIIVPLLVAFLMFMPQTGKLGDLNVSFLPKLHAVLNSLTALSLMVGYYQIKRQNPRLHRFAMVTAFVLSSFFLISYVTYHYQAAPTSFGGEGIAKTIYYFILITHIILAAVIVPLVLLSVYFAISGQFTRHRKVSRWTFPLWLYVAITGVAVYLMISPYYS</sequence>
<evidence type="ECO:0000256" key="1">
    <source>
        <dbReference type="SAM" id="Phobius"/>
    </source>
</evidence>
<evidence type="ECO:0000313" key="5">
    <source>
        <dbReference type="Proteomes" id="UP001570846"/>
    </source>
</evidence>
<evidence type="ECO:0000313" key="3">
    <source>
        <dbReference type="EMBL" id="MFA1770292.1"/>
    </source>
</evidence>
<reference evidence="2 4" key="2">
    <citation type="submission" date="2019-09" db="EMBL/GenBank/DDBJ databases">
        <title>A bacterium isolated from glacier soil.</title>
        <authorList>
            <person name="Liu Q."/>
        </authorList>
    </citation>
    <scope>NUCLEOTIDE SEQUENCE [LARGE SCALE GENOMIC DNA]</scope>
    <source>
        <strain evidence="2 4">MDT1-10-3</strain>
    </source>
</reference>
<accession>A0A5M8QKY7</accession>
<feature type="transmembrane region" description="Helical" evidence="1">
    <location>
        <begin position="118"/>
        <end position="145"/>
    </location>
</feature>
<reference evidence="3 5" key="3">
    <citation type="submission" date="2024-08" db="EMBL/GenBank/DDBJ databases">
        <authorList>
            <person name="Wei W."/>
        </authorList>
    </citation>
    <scope>NUCLEOTIDE SEQUENCE [LARGE SCALE GENOMIC DNA]</scope>
    <source>
        <strain evidence="3 5">XU2</strain>
    </source>
</reference>
<dbReference type="EMBL" id="JBGOGF010000001">
    <property type="protein sequence ID" value="MFA1770292.1"/>
    <property type="molecule type" value="Genomic_DNA"/>
</dbReference>
<feature type="transmembrane region" description="Helical" evidence="1">
    <location>
        <begin position="157"/>
        <end position="177"/>
    </location>
</feature>
<gene>
    <name evidence="3" type="ORF">ACD591_03235</name>
    <name evidence="2" type="ORF">FOE74_08130</name>
</gene>
<dbReference type="Proteomes" id="UP001570846">
    <property type="component" value="Unassembled WGS sequence"/>
</dbReference>
<dbReference type="PANTHER" id="PTHR37692">
    <property type="entry name" value="HYPOTHETICAL MEMBRANE SPANNING PROTEIN"/>
    <property type="match status" value="1"/>
</dbReference>
<protein>
    <submittedName>
        <fullName evidence="2">DUF420 domain-containing protein</fullName>
    </submittedName>
</protein>
<reference evidence="2 4" key="1">
    <citation type="submission" date="2019-07" db="EMBL/GenBank/DDBJ databases">
        <authorList>
            <person name="Qu J.-H."/>
        </authorList>
    </citation>
    <scope>NUCLEOTIDE SEQUENCE [LARGE SCALE GENOMIC DNA]</scope>
    <source>
        <strain evidence="2 4">MDT1-10-3</strain>
    </source>
</reference>
<proteinExistence type="predicted"/>
<organism evidence="2 4">
    <name type="scientific">Rufibacter glacialis</name>
    <dbReference type="NCBI Taxonomy" id="1259555"/>
    <lineage>
        <taxon>Bacteria</taxon>
        <taxon>Pseudomonadati</taxon>
        <taxon>Bacteroidota</taxon>
        <taxon>Cytophagia</taxon>
        <taxon>Cytophagales</taxon>
        <taxon>Hymenobacteraceae</taxon>
        <taxon>Rufibacter</taxon>
    </lineage>
</organism>
<keyword evidence="1" id="KW-0472">Membrane</keyword>
<dbReference type="Proteomes" id="UP000323866">
    <property type="component" value="Unassembled WGS sequence"/>
</dbReference>
<name>A0A5M8QKY7_9BACT</name>
<dbReference type="RefSeq" id="WP_149098078.1">
    <property type="nucleotide sequence ID" value="NZ_BMMG01000002.1"/>
</dbReference>
<feature type="transmembrane region" description="Helical" evidence="1">
    <location>
        <begin position="78"/>
        <end position="98"/>
    </location>
</feature>
<keyword evidence="5" id="KW-1185">Reference proteome</keyword>
<comment type="caution">
    <text evidence="2">The sequence shown here is derived from an EMBL/GenBank/DDBJ whole genome shotgun (WGS) entry which is preliminary data.</text>
</comment>
<evidence type="ECO:0000313" key="4">
    <source>
        <dbReference type="Proteomes" id="UP000323866"/>
    </source>
</evidence>
<keyword evidence="1" id="KW-0812">Transmembrane</keyword>
<dbReference type="PANTHER" id="PTHR37692:SF1">
    <property type="entry name" value="DUF420 DOMAIN-CONTAINING PROTEIN"/>
    <property type="match status" value="1"/>
</dbReference>
<dbReference type="InterPro" id="IPR007352">
    <property type="entry name" value="DUF420"/>
</dbReference>